<dbReference type="EMBL" id="JAHUTJ010078459">
    <property type="protein sequence ID" value="MED6295333.1"/>
    <property type="molecule type" value="Genomic_DNA"/>
</dbReference>
<proteinExistence type="predicted"/>
<gene>
    <name evidence="1" type="ORF">CHARACLAT_030684</name>
</gene>
<protein>
    <submittedName>
        <fullName evidence="1">Uncharacterized protein</fullName>
    </submittedName>
</protein>
<feature type="non-terminal residue" evidence="1">
    <location>
        <position position="1"/>
    </location>
</feature>
<evidence type="ECO:0000313" key="2">
    <source>
        <dbReference type="Proteomes" id="UP001352852"/>
    </source>
</evidence>
<comment type="caution">
    <text evidence="1">The sequence shown here is derived from an EMBL/GenBank/DDBJ whole genome shotgun (WGS) entry which is preliminary data.</text>
</comment>
<reference evidence="1 2" key="1">
    <citation type="submission" date="2021-06" db="EMBL/GenBank/DDBJ databases">
        <authorList>
            <person name="Palmer J.M."/>
        </authorList>
    </citation>
    <scope>NUCLEOTIDE SEQUENCE [LARGE SCALE GENOMIC DNA]</scope>
    <source>
        <strain evidence="1 2">CL_MEX2019</strain>
        <tissue evidence="1">Muscle</tissue>
    </source>
</reference>
<accession>A0ABU7F9C2</accession>
<evidence type="ECO:0000313" key="1">
    <source>
        <dbReference type="EMBL" id="MED6295333.1"/>
    </source>
</evidence>
<organism evidence="1 2">
    <name type="scientific">Characodon lateralis</name>
    <dbReference type="NCBI Taxonomy" id="208331"/>
    <lineage>
        <taxon>Eukaryota</taxon>
        <taxon>Metazoa</taxon>
        <taxon>Chordata</taxon>
        <taxon>Craniata</taxon>
        <taxon>Vertebrata</taxon>
        <taxon>Euteleostomi</taxon>
        <taxon>Actinopterygii</taxon>
        <taxon>Neopterygii</taxon>
        <taxon>Teleostei</taxon>
        <taxon>Neoteleostei</taxon>
        <taxon>Acanthomorphata</taxon>
        <taxon>Ovalentaria</taxon>
        <taxon>Atherinomorphae</taxon>
        <taxon>Cyprinodontiformes</taxon>
        <taxon>Goodeidae</taxon>
        <taxon>Characodon</taxon>
    </lineage>
</organism>
<name>A0ABU7F9C2_9TELE</name>
<sequence>TAGEVMAVSIAQSGPLPNFMREWCYRYLCSGDSDSIQVSSNDVTDSELLYLITEVNRATDENINDLIDDIVGCGYTGKVSVDKKGLITRAVVLHSTMRLVPMLEQPRKGLRLYGLLEVMETHPGLCLPLFVPGEDDRVDAAVVLERCKPVFSEKGSVKYSREINIVNFFQDFLQDVEDCEQDGQCDEESDDPQ</sequence>
<keyword evidence="2" id="KW-1185">Reference proteome</keyword>
<dbReference type="Proteomes" id="UP001352852">
    <property type="component" value="Unassembled WGS sequence"/>
</dbReference>